<dbReference type="AlphaFoldDB" id="A0A7X0FCV5"/>
<protein>
    <submittedName>
        <fullName evidence="1">Uncharacterized protein</fullName>
    </submittedName>
</protein>
<evidence type="ECO:0000313" key="1">
    <source>
        <dbReference type="EMBL" id="MBB6357411.1"/>
    </source>
</evidence>
<dbReference type="Proteomes" id="UP000536262">
    <property type="component" value="Unassembled WGS sequence"/>
</dbReference>
<evidence type="ECO:0000313" key="2">
    <source>
        <dbReference type="Proteomes" id="UP000536262"/>
    </source>
</evidence>
<comment type="caution">
    <text evidence="1">The sequence shown here is derived from an EMBL/GenBank/DDBJ whole genome shotgun (WGS) entry which is preliminary data.</text>
</comment>
<keyword evidence="2" id="KW-1185">Reference proteome</keyword>
<proteinExistence type="predicted"/>
<organism evidence="1 2">
    <name type="scientific">Aminobacter aganoensis</name>
    <dbReference type="NCBI Taxonomy" id="83264"/>
    <lineage>
        <taxon>Bacteria</taxon>
        <taxon>Pseudomonadati</taxon>
        <taxon>Pseudomonadota</taxon>
        <taxon>Alphaproteobacteria</taxon>
        <taxon>Hyphomicrobiales</taxon>
        <taxon>Phyllobacteriaceae</taxon>
        <taxon>Aminobacter</taxon>
    </lineage>
</organism>
<dbReference type="EMBL" id="JACHOU010000024">
    <property type="protein sequence ID" value="MBB6357411.1"/>
    <property type="molecule type" value="Genomic_DNA"/>
</dbReference>
<dbReference type="RefSeq" id="WP_184117369.1">
    <property type="nucleotide sequence ID" value="NZ_BAABEG010000001.1"/>
</dbReference>
<name>A0A7X0FCV5_9HYPH</name>
<sequence>MKNKFVASVLSALLYTQGLLGFAAVASVLLKDRAHAETMTTGIVETAVPAAAAPAR</sequence>
<gene>
    <name evidence="1" type="ORF">GGR00_005234</name>
</gene>
<accession>A0A7X0FCV5</accession>
<reference evidence="1 2" key="1">
    <citation type="submission" date="2020-08" db="EMBL/GenBank/DDBJ databases">
        <title>Genomic Encyclopedia of Type Strains, Phase IV (KMG-IV): sequencing the most valuable type-strain genomes for metagenomic binning, comparative biology and taxonomic classification.</title>
        <authorList>
            <person name="Goeker M."/>
        </authorList>
    </citation>
    <scope>NUCLEOTIDE SEQUENCE [LARGE SCALE GENOMIC DNA]</scope>
    <source>
        <strain evidence="1 2">DSM 7051</strain>
    </source>
</reference>